<evidence type="ECO:0000313" key="9">
    <source>
        <dbReference type="EMBL" id="KAK4268548.1"/>
    </source>
</evidence>
<dbReference type="NCBIfam" id="TIGR01557">
    <property type="entry name" value="myb_SHAQKYF"/>
    <property type="match status" value="1"/>
</dbReference>
<dbReference type="FunFam" id="1.10.10.60:FF:000002">
    <property type="entry name" value="Myb family transcription factor"/>
    <property type="match status" value="1"/>
</dbReference>
<evidence type="ECO:0000313" key="10">
    <source>
        <dbReference type="Proteomes" id="UP001293593"/>
    </source>
</evidence>
<feature type="compositionally biased region" description="Acidic residues" evidence="7">
    <location>
        <begin position="270"/>
        <end position="280"/>
    </location>
</feature>
<dbReference type="InterPro" id="IPR001005">
    <property type="entry name" value="SANT/Myb"/>
</dbReference>
<dbReference type="InterPro" id="IPR017930">
    <property type="entry name" value="Myb_dom"/>
</dbReference>
<name>A0AAE1JFG2_9FABA</name>
<gene>
    <name evidence="9" type="ORF">QN277_025193</name>
</gene>
<dbReference type="SUPFAM" id="SSF46689">
    <property type="entry name" value="Homeodomain-like"/>
    <property type="match status" value="1"/>
</dbReference>
<dbReference type="PROSITE" id="PS51294">
    <property type="entry name" value="HTH_MYB"/>
    <property type="match status" value="1"/>
</dbReference>
<dbReference type="Gene3D" id="1.10.10.60">
    <property type="entry name" value="Homeodomain-like"/>
    <property type="match status" value="1"/>
</dbReference>
<accession>A0AAE1JFG2</accession>
<dbReference type="InterPro" id="IPR009057">
    <property type="entry name" value="Homeodomain-like_sf"/>
</dbReference>
<comment type="subcellular location">
    <subcellularLocation>
        <location evidence="1">Nucleus</location>
    </subcellularLocation>
</comment>
<evidence type="ECO:0000256" key="6">
    <source>
        <dbReference type="ARBA" id="ARBA00023242"/>
    </source>
</evidence>
<dbReference type="InterPro" id="IPR044847">
    <property type="entry name" value="KAN_fam"/>
</dbReference>
<dbReference type="EMBL" id="JAWXYG010000007">
    <property type="protein sequence ID" value="KAK4268548.1"/>
    <property type="molecule type" value="Genomic_DNA"/>
</dbReference>
<dbReference type="GO" id="GO:0006355">
    <property type="term" value="P:regulation of DNA-templated transcription"/>
    <property type="evidence" value="ECO:0007669"/>
    <property type="project" value="InterPro"/>
</dbReference>
<evidence type="ECO:0000256" key="2">
    <source>
        <dbReference type="ARBA" id="ARBA00022473"/>
    </source>
</evidence>
<feature type="region of interest" description="Disordered" evidence="7">
    <location>
        <begin position="299"/>
        <end position="330"/>
    </location>
</feature>
<dbReference type="Pfam" id="PF00249">
    <property type="entry name" value="Myb_DNA-binding"/>
    <property type="match status" value="1"/>
</dbReference>
<evidence type="ECO:0000256" key="4">
    <source>
        <dbReference type="ARBA" id="ARBA00023015"/>
    </source>
</evidence>
<dbReference type="AlphaFoldDB" id="A0AAE1JFG2"/>
<keyword evidence="5" id="KW-0804">Transcription</keyword>
<proteinExistence type="predicted"/>
<dbReference type="PANTHER" id="PTHR31496">
    <property type="entry name" value="TRANSCRIPTION FACTOR KAN2-RELATED"/>
    <property type="match status" value="1"/>
</dbReference>
<keyword evidence="4" id="KW-0805">Transcription regulation</keyword>
<dbReference type="GO" id="GO:0000976">
    <property type="term" value="F:transcription cis-regulatory region binding"/>
    <property type="evidence" value="ECO:0007669"/>
    <property type="project" value="InterPro"/>
</dbReference>
<dbReference type="InterPro" id="IPR006447">
    <property type="entry name" value="Myb_dom_plants"/>
</dbReference>
<evidence type="ECO:0000256" key="7">
    <source>
        <dbReference type="SAM" id="MobiDB-lite"/>
    </source>
</evidence>
<dbReference type="Proteomes" id="UP001293593">
    <property type="component" value="Unassembled WGS sequence"/>
</dbReference>
<keyword evidence="2" id="KW-0217">Developmental protein</keyword>
<feature type="domain" description="HTH myb-type" evidence="8">
    <location>
        <begin position="1"/>
        <end position="58"/>
    </location>
</feature>
<dbReference type="PANTHER" id="PTHR31496:SF3">
    <property type="entry name" value="TRANSCRIPTION REPRESSOR KAN1"/>
    <property type="match status" value="1"/>
</dbReference>
<evidence type="ECO:0000256" key="5">
    <source>
        <dbReference type="ARBA" id="ARBA00023163"/>
    </source>
</evidence>
<keyword evidence="6" id="KW-0539">Nucleus</keyword>
<organism evidence="9 10">
    <name type="scientific">Acacia crassicarpa</name>
    <name type="common">northern wattle</name>
    <dbReference type="NCBI Taxonomy" id="499986"/>
    <lineage>
        <taxon>Eukaryota</taxon>
        <taxon>Viridiplantae</taxon>
        <taxon>Streptophyta</taxon>
        <taxon>Embryophyta</taxon>
        <taxon>Tracheophyta</taxon>
        <taxon>Spermatophyta</taxon>
        <taxon>Magnoliopsida</taxon>
        <taxon>eudicotyledons</taxon>
        <taxon>Gunneridae</taxon>
        <taxon>Pentapetalae</taxon>
        <taxon>rosids</taxon>
        <taxon>fabids</taxon>
        <taxon>Fabales</taxon>
        <taxon>Fabaceae</taxon>
        <taxon>Caesalpinioideae</taxon>
        <taxon>mimosoid clade</taxon>
        <taxon>Acacieae</taxon>
        <taxon>Acacia</taxon>
    </lineage>
</organism>
<comment type="caution">
    <text evidence="9">The sequence shown here is derived from an EMBL/GenBank/DDBJ whole genome shotgun (WGS) entry which is preliminary data.</text>
</comment>
<reference evidence="9" key="1">
    <citation type="submission" date="2023-10" db="EMBL/GenBank/DDBJ databases">
        <title>Chromosome-level genome of the transformable northern wattle, Acacia crassicarpa.</title>
        <authorList>
            <person name="Massaro I."/>
            <person name="Sinha N.R."/>
            <person name="Poethig S."/>
            <person name="Leichty A.R."/>
        </authorList>
    </citation>
    <scope>NUCLEOTIDE SEQUENCE</scope>
    <source>
        <strain evidence="9">Acra3RX</strain>
        <tissue evidence="9">Leaf</tissue>
    </source>
</reference>
<dbReference type="GO" id="GO:0005634">
    <property type="term" value="C:nucleus"/>
    <property type="evidence" value="ECO:0007669"/>
    <property type="project" value="UniProtKB-SubCell"/>
</dbReference>
<sequence>MPRLRWTPDLHLRFVHAVQRLGGEERATPKLVLQLMNIKGLSIAHVKSHLQMFRSKKVDDPSQVLADHRHLVESGDRNMYSLSQIPMLQGYNPCQTSTFRYGYGDASLSLYDKMVHSPFNMGRSLDMDHESGSSGGFHNIFQVDPSNFLKQSSTTNKIYEAKENQILSFGGHHHHEPIYNIGTRLSLQNNNISDLNYSLTHIGPIIRSEEQFLPFMKDHDNQTKTTTLKRKACDSDHNNNHHLDLDLSLKLSSTVDIDSAQKNPHQEMNNLEENDEEEDDRNLSLSLYSQISSFSDTNNKYARNSFKEGGHSDYKERSRREKASTLDLTI</sequence>
<keyword evidence="10" id="KW-1185">Reference proteome</keyword>
<dbReference type="GO" id="GO:0010158">
    <property type="term" value="P:abaxial cell fate specification"/>
    <property type="evidence" value="ECO:0007669"/>
    <property type="project" value="InterPro"/>
</dbReference>
<evidence type="ECO:0000256" key="1">
    <source>
        <dbReference type="ARBA" id="ARBA00004123"/>
    </source>
</evidence>
<feature type="region of interest" description="Disordered" evidence="7">
    <location>
        <begin position="261"/>
        <end position="281"/>
    </location>
</feature>
<protein>
    <recommendedName>
        <fullName evidence="8">HTH myb-type domain-containing protein</fullName>
    </recommendedName>
</protein>
<feature type="compositionally biased region" description="Basic and acidic residues" evidence="7">
    <location>
        <begin position="305"/>
        <end position="324"/>
    </location>
</feature>
<evidence type="ECO:0000259" key="8">
    <source>
        <dbReference type="PROSITE" id="PS51294"/>
    </source>
</evidence>
<keyword evidence="3" id="KW-0221">Differentiation</keyword>
<evidence type="ECO:0000256" key="3">
    <source>
        <dbReference type="ARBA" id="ARBA00022782"/>
    </source>
</evidence>